<dbReference type="OrthoDB" id="10525780at2759"/>
<evidence type="ECO:0000313" key="3">
    <source>
        <dbReference type="Proteomes" id="UP000499080"/>
    </source>
</evidence>
<proteinExistence type="predicted"/>
<gene>
    <name evidence="2" type="ORF">AVEN_149462_1</name>
</gene>
<accession>A0A4Y2JN29</accession>
<reference evidence="2 3" key="1">
    <citation type="journal article" date="2019" name="Sci. Rep.">
        <title>Orb-weaving spider Araneus ventricosus genome elucidates the spidroin gene catalogue.</title>
        <authorList>
            <person name="Kono N."/>
            <person name="Nakamura H."/>
            <person name="Ohtoshi R."/>
            <person name="Moran D.A.P."/>
            <person name="Shinohara A."/>
            <person name="Yoshida Y."/>
            <person name="Fujiwara M."/>
            <person name="Mori M."/>
            <person name="Tomita M."/>
            <person name="Arakawa K."/>
        </authorList>
    </citation>
    <scope>NUCLEOTIDE SEQUENCE [LARGE SCALE GENOMIC DNA]</scope>
</reference>
<feature type="region of interest" description="Disordered" evidence="1">
    <location>
        <begin position="10"/>
        <end position="37"/>
    </location>
</feature>
<name>A0A4Y2JN29_ARAVE</name>
<comment type="caution">
    <text evidence="2">The sequence shown here is derived from an EMBL/GenBank/DDBJ whole genome shotgun (WGS) entry which is preliminary data.</text>
</comment>
<dbReference type="Proteomes" id="UP000499080">
    <property type="component" value="Unassembled WGS sequence"/>
</dbReference>
<feature type="compositionally biased region" description="Polar residues" evidence="1">
    <location>
        <begin position="20"/>
        <end position="31"/>
    </location>
</feature>
<dbReference type="AlphaFoldDB" id="A0A4Y2JN29"/>
<keyword evidence="3" id="KW-1185">Reference proteome</keyword>
<sequence length="157" mass="17451">MHILGAHLASGNLASPPLPKNNQGSAITSPKKNPGTLQKMWEVGRCTEIAFSARGKGRESPVGVPWRRQRLNTATIDLSQKKVSKTPPEMRLQLPCPGSPGSINFHPREVQIVSDGGRRARLAQIALFRDIWRRRTPRPSDIQISNSHFLIRALRPL</sequence>
<evidence type="ECO:0000313" key="2">
    <source>
        <dbReference type="EMBL" id="GBM90839.1"/>
    </source>
</evidence>
<evidence type="ECO:0000256" key="1">
    <source>
        <dbReference type="SAM" id="MobiDB-lite"/>
    </source>
</evidence>
<protein>
    <submittedName>
        <fullName evidence="2">Uncharacterized protein</fullName>
    </submittedName>
</protein>
<organism evidence="2 3">
    <name type="scientific">Araneus ventricosus</name>
    <name type="common">Orbweaver spider</name>
    <name type="synonym">Epeira ventricosa</name>
    <dbReference type="NCBI Taxonomy" id="182803"/>
    <lineage>
        <taxon>Eukaryota</taxon>
        <taxon>Metazoa</taxon>
        <taxon>Ecdysozoa</taxon>
        <taxon>Arthropoda</taxon>
        <taxon>Chelicerata</taxon>
        <taxon>Arachnida</taxon>
        <taxon>Araneae</taxon>
        <taxon>Araneomorphae</taxon>
        <taxon>Entelegynae</taxon>
        <taxon>Araneoidea</taxon>
        <taxon>Araneidae</taxon>
        <taxon>Araneus</taxon>
    </lineage>
</organism>
<dbReference type="EMBL" id="BGPR01003656">
    <property type="protein sequence ID" value="GBM90839.1"/>
    <property type="molecule type" value="Genomic_DNA"/>
</dbReference>